<name>A0A2P8A7R1_9PEZI</name>
<dbReference type="PRINTS" id="PR00385">
    <property type="entry name" value="P450"/>
</dbReference>
<evidence type="ECO:0000313" key="6">
    <source>
        <dbReference type="EMBL" id="PSK56482.1"/>
    </source>
</evidence>
<proteinExistence type="inferred from homology"/>
<protein>
    <submittedName>
        <fullName evidence="6">Phenylacetate 2-hydroxylase</fullName>
    </submittedName>
</protein>
<dbReference type="EMBL" id="NHZQ01000060">
    <property type="protein sequence ID" value="PSK56482.1"/>
    <property type="molecule type" value="Genomic_DNA"/>
</dbReference>
<dbReference type="GO" id="GO:0004497">
    <property type="term" value="F:monooxygenase activity"/>
    <property type="evidence" value="ECO:0007669"/>
    <property type="project" value="InterPro"/>
</dbReference>
<feature type="transmembrane region" description="Helical" evidence="5">
    <location>
        <begin position="5"/>
        <end position="23"/>
    </location>
</feature>
<dbReference type="GO" id="GO:0020037">
    <property type="term" value="F:heme binding"/>
    <property type="evidence" value="ECO:0007669"/>
    <property type="project" value="InterPro"/>
</dbReference>
<evidence type="ECO:0000256" key="4">
    <source>
        <dbReference type="ARBA" id="ARBA00023004"/>
    </source>
</evidence>
<keyword evidence="5" id="KW-1133">Transmembrane helix</keyword>
<keyword evidence="7" id="KW-1185">Reference proteome</keyword>
<organism evidence="6 7">
    <name type="scientific">Elsinoe australis</name>
    <dbReference type="NCBI Taxonomy" id="40998"/>
    <lineage>
        <taxon>Eukaryota</taxon>
        <taxon>Fungi</taxon>
        <taxon>Dikarya</taxon>
        <taxon>Ascomycota</taxon>
        <taxon>Pezizomycotina</taxon>
        <taxon>Dothideomycetes</taxon>
        <taxon>Dothideomycetidae</taxon>
        <taxon>Myriangiales</taxon>
        <taxon>Elsinoaceae</taxon>
        <taxon>Elsinoe</taxon>
    </lineage>
</organism>
<dbReference type="OrthoDB" id="1470350at2759"/>
<keyword evidence="5" id="KW-0812">Transmembrane</keyword>
<evidence type="ECO:0000256" key="2">
    <source>
        <dbReference type="ARBA" id="ARBA00010617"/>
    </source>
</evidence>
<dbReference type="GO" id="GO:0016705">
    <property type="term" value="F:oxidoreductase activity, acting on paired donors, with incorporation or reduction of molecular oxygen"/>
    <property type="evidence" value="ECO:0007669"/>
    <property type="project" value="InterPro"/>
</dbReference>
<evidence type="ECO:0000256" key="3">
    <source>
        <dbReference type="ARBA" id="ARBA00022723"/>
    </source>
</evidence>
<dbReference type="InterPro" id="IPR001128">
    <property type="entry name" value="Cyt_P450"/>
</dbReference>
<keyword evidence="3" id="KW-0479">Metal-binding</keyword>
<keyword evidence="4" id="KW-0408">Iron</keyword>
<sequence>MNLGVYLVCGIVAALCYMIYRGWPRPIAGIPYYKPSAKTFFGDAKTISEYVTEHKTVIAWILERGRQLDSPIFQILVPFNNPLIVVTDYRESQDVMARRTKEFDRSTIFESTFGGTVPEHHIHMQTNDRWRAQRKLLADTMSSSFLQSVGAGHLHNHALQLMDLWRVKSKLGSGHAFTVADDINQMALDAIWATAFGSDINTIKTQTDYLETANVDLPLSSEGPVVFGKPELPADYDALIYVTDAITTAVQSSFPVQAHWLARQKKAYKQAKGHTNKLVADALADAKLRFMTNEATDDMIKCATDNMVRREQQAALKENRNPGFDSPAAKDELLGFLLAGHDTTSTTIMWGVKFLTDHPEVQDKARRIIRQSYPDEAASGTIPSADAIYKTSIPYLDAVIEEILRQSGTIPMSSRKTTTDVQLLGHRIPKGVDVFFMSHCSGYTEPDLFSDRIDDAVRSQSSRETKTRVGAWDPEDVRLFKPERWIKVDESGQEVFDPHAGPAHPFGAGVRGKCFFCSDSSPCDGKVFIGCCIRICTTSLTIFF</sequence>
<dbReference type="InterPro" id="IPR050121">
    <property type="entry name" value="Cytochrome_P450_monoxygenase"/>
</dbReference>
<dbReference type="STRING" id="40998.A0A2P8A7R1"/>
<comment type="similarity">
    <text evidence="2">Belongs to the cytochrome P450 family.</text>
</comment>
<dbReference type="Pfam" id="PF00067">
    <property type="entry name" value="p450"/>
    <property type="match status" value="1"/>
</dbReference>
<evidence type="ECO:0000313" key="7">
    <source>
        <dbReference type="Proteomes" id="UP000243723"/>
    </source>
</evidence>
<dbReference type="Gene3D" id="1.10.630.10">
    <property type="entry name" value="Cytochrome P450"/>
    <property type="match status" value="1"/>
</dbReference>
<comment type="caution">
    <text evidence="6">The sequence shown here is derived from an EMBL/GenBank/DDBJ whole genome shotgun (WGS) entry which is preliminary data.</text>
</comment>
<dbReference type="PANTHER" id="PTHR24305">
    <property type="entry name" value="CYTOCHROME P450"/>
    <property type="match status" value="1"/>
</dbReference>
<accession>A0A2P8A7R1</accession>
<dbReference type="InterPro" id="IPR002401">
    <property type="entry name" value="Cyt_P450_E_grp-I"/>
</dbReference>
<dbReference type="GO" id="GO:0005506">
    <property type="term" value="F:iron ion binding"/>
    <property type="evidence" value="ECO:0007669"/>
    <property type="project" value="InterPro"/>
</dbReference>
<evidence type="ECO:0000256" key="5">
    <source>
        <dbReference type="SAM" id="Phobius"/>
    </source>
</evidence>
<comment type="cofactor">
    <cofactor evidence="1">
        <name>heme</name>
        <dbReference type="ChEBI" id="CHEBI:30413"/>
    </cofactor>
</comment>
<dbReference type="SUPFAM" id="SSF48264">
    <property type="entry name" value="Cytochrome P450"/>
    <property type="match status" value="1"/>
</dbReference>
<gene>
    <name evidence="6" type="ORF">B9Z65_6106</name>
</gene>
<dbReference type="PANTHER" id="PTHR24305:SF232">
    <property type="entry name" value="P450, PUTATIVE (EUROFUNG)-RELATED"/>
    <property type="match status" value="1"/>
</dbReference>
<dbReference type="Proteomes" id="UP000243723">
    <property type="component" value="Unassembled WGS sequence"/>
</dbReference>
<reference evidence="6 7" key="1">
    <citation type="submission" date="2017-05" db="EMBL/GenBank/DDBJ databases">
        <title>Draft genome sequence of Elsinoe australis.</title>
        <authorList>
            <person name="Cheng Q."/>
        </authorList>
    </citation>
    <scope>NUCLEOTIDE SEQUENCE [LARGE SCALE GENOMIC DNA]</scope>
    <source>
        <strain evidence="6 7">NL1</strain>
    </source>
</reference>
<dbReference type="AlphaFoldDB" id="A0A2P8A7R1"/>
<dbReference type="InterPro" id="IPR036396">
    <property type="entry name" value="Cyt_P450_sf"/>
</dbReference>
<evidence type="ECO:0000256" key="1">
    <source>
        <dbReference type="ARBA" id="ARBA00001971"/>
    </source>
</evidence>
<keyword evidence="5" id="KW-0472">Membrane</keyword>
<dbReference type="PRINTS" id="PR00463">
    <property type="entry name" value="EP450I"/>
</dbReference>